<dbReference type="Gene3D" id="3.40.50.2000">
    <property type="entry name" value="Glycogen Phosphorylase B"/>
    <property type="match status" value="2"/>
</dbReference>
<sequence length="479" mass="53399">MRICMVSDFFYPSIGGVEEHVYNLSQMLLRQGHKVVVLTHAYGDCSGVRYITGGMKVYYLPIKVCYNQCILPTAVCNVPMLRAVLLRERIDVVHGHSAFSALAHEALMVGSLLGLKTVFTDHSLFGFADLSAALTNNLLEVNLSMVNHAICVSHIGKENTVLRARVAKHRVSVIPNAVDTALFTPDPQQRPSNGTINIVVASRLVYRKGIDLLAGIIPRFKNIPYVHFIIVGDGPKRDLLEEIREKTNMQDRVEMVGAVEHAQVRDHLVRGHIFVNTSLTEAYCMAIVEAAACGLQVVSTSVGGIPEVLPKSLILLAEPEIDAIYTGILVAIERHLRCSFKVNPPATAGTVNGHVPTEANGRGKRRRNKANKATPTPQLPQPVLDQKSHTKPVLCPYRCNELVETLYNWEDVALRTVKVYDRVLQERSFTTSELVYAVWQHGSWFLVFFVVAHFMMRLLEAWRPRSRVEPAQDMPRSPS</sequence>
<reference evidence="10" key="2">
    <citation type="submission" date="2025-08" db="UniProtKB">
        <authorList>
            <consortium name="RefSeq"/>
        </authorList>
    </citation>
    <scope>IDENTIFICATION</scope>
    <source>
        <strain evidence="10">14028-0561.14</strain>
        <tissue evidence="10">Whole fly</tissue>
    </source>
</reference>
<evidence type="ECO:0000313" key="10">
    <source>
        <dbReference type="RefSeq" id="XP_017019943.1"/>
    </source>
</evidence>
<feature type="domain" description="PIGA GPI anchor biosynthesis" evidence="8">
    <location>
        <begin position="40"/>
        <end position="129"/>
    </location>
</feature>
<protein>
    <recommendedName>
        <fullName evidence="2">phosphatidylinositol N-acetylglucosaminyltransferase</fullName>
        <ecNumber evidence="2">2.4.1.198</ecNumber>
    </recommendedName>
    <alternativeName>
        <fullName evidence="6">GlcNAc-PI synthesis protein</fullName>
    </alternativeName>
</protein>
<gene>
    <name evidence="10" type="primary">PIG-A</name>
</gene>
<evidence type="ECO:0000259" key="8">
    <source>
        <dbReference type="Pfam" id="PF08288"/>
    </source>
</evidence>
<keyword evidence="4 10" id="KW-0328">Glycosyltransferase</keyword>
<dbReference type="GO" id="GO:0006506">
    <property type="term" value="P:GPI anchor biosynthetic process"/>
    <property type="evidence" value="ECO:0007669"/>
    <property type="project" value="UniProtKB-UniPathway"/>
</dbReference>
<dbReference type="GO" id="GO:0000506">
    <property type="term" value="C:glycosylphosphatidylinositol-N-acetylglucosaminyltransferase (GPI-GnT) complex"/>
    <property type="evidence" value="ECO:0007669"/>
    <property type="project" value="InterPro"/>
</dbReference>
<evidence type="ECO:0000256" key="7">
    <source>
        <dbReference type="SAM" id="MobiDB-lite"/>
    </source>
</evidence>
<evidence type="ECO:0000256" key="4">
    <source>
        <dbReference type="ARBA" id="ARBA00022676"/>
    </source>
</evidence>
<dbReference type="PANTHER" id="PTHR45871">
    <property type="entry name" value="N-ACETYLGLUCOSAMINYL-PHOSPHATIDYLINOSITOL BIOSYNTHETIC PROTEIN"/>
    <property type="match status" value="1"/>
</dbReference>
<dbReference type="CDD" id="cd03796">
    <property type="entry name" value="GT4_PIG-A-like"/>
    <property type="match status" value="1"/>
</dbReference>
<evidence type="ECO:0000256" key="3">
    <source>
        <dbReference type="ARBA" id="ARBA00022502"/>
    </source>
</evidence>
<dbReference type="FunFam" id="3.40.50.2000:FF:000026">
    <property type="entry name" value="Phosphatidylinositol N-acetylglucosaminyltransferase subunit A"/>
    <property type="match status" value="1"/>
</dbReference>
<dbReference type="GO" id="GO:0017176">
    <property type="term" value="F:phosphatidylinositol N-acetylglucosaminyltransferase activity"/>
    <property type="evidence" value="ECO:0007669"/>
    <property type="project" value="UniProtKB-EC"/>
</dbReference>
<evidence type="ECO:0000256" key="1">
    <source>
        <dbReference type="ARBA" id="ARBA00004687"/>
    </source>
</evidence>
<dbReference type="Pfam" id="PF13692">
    <property type="entry name" value="Glyco_trans_1_4"/>
    <property type="match status" value="1"/>
</dbReference>
<keyword evidence="3" id="KW-0337">GPI-anchor biosynthesis</keyword>
<evidence type="ECO:0000256" key="5">
    <source>
        <dbReference type="ARBA" id="ARBA00022679"/>
    </source>
</evidence>
<dbReference type="AlphaFoldDB" id="A0A6P4IBM6"/>
<dbReference type="Proteomes" id="UP001652661">
    <property type="component" value="Chromosome 2R"/>
</dbReference>
<evidence type="ECO:0000256" key="2">
    <source>
        <dbReference type="ARBA" id="ARBA00012420"/>
    </source>
</evidence>
<evidence type="ECO:0000313" key="9">
    <source>
        <dbReference type="Proteomes" id="UP001652661"/>
    </source>
</evidence>
<accession>A0A6P4IBM6</accession>
<organism evidence="9 10">
    <name type="scientific">Drosophila kikkawai</name>
    <name type="common">Fruit fly</name>
    <dbReference type="NCBI Taxonomy" id="30033"/>
    <lineage>
        <taxon>Eukaryota</taxon>
        <taxon>Metazoa</taxon>
        <taxon>Ecdysozoa</taxon>
        <taxon>Arthropoda</taxon>
        <taxon>Hexapoda</taxon>
        <taxon>Insecta</taxon>
        <taxon>Pterygota</taxon>
        <taxon>Neoptera</taxon>
        <taxon>Endopterygota</taxon>
        <taxon>Diptera</taxon>
        <taxon>Brachycera</taxon>
        <taxon>Muscomorpha</taxon>
        <taxon>Ephydroidea</taxon>
        <taxon>Drosophilidae</taxon>
        <taxon>Drosophila</taxon>
        <taxon>Sophophora</taxon>
    </lineage>
</organism>
<dbReference type="UniPathway" id="UPA00196"/>
<proteinExistence type="predicted"/>
<dbReference type="PANTHER" id="PTHR45871:SF1">
    <property type="entry name" value="PHOSPHATIDYLINOSITOL N-ACETYLGLUCOSAMINYLTRANSFERASE SUBUNIT A"/>
    <property type="match status" value="1"/>
</dbReference>
<dbReference type="Pfam" id="PF08288">
    <property type="entry name" value="PIGA"/>
    <property type="match status" value="1"/>
</dbReference>
<feature type="region of interest" description="Disordered" evidence="7">
    <location>
        <begin position="349"/>
        <end position="387"/>
    </location>
</feature>
<name>A0A6P4IBM6_DROKI</name>
<dbReference type="InterPro" id="IPR039507">
    <property type="entry name" value="PIG-A/GPI3"/>
</dbReference>
<keyword evidence="9" id="KW-1185">Reference proteome</keyword>
<evidence type="ECO:0000256" key="6">
    <source>
        <dbReference type="ARBA" id="ARBA00032160"/>
    </source>
</evidence>
<dbReference type="EC" id="2.4.1.198" evidence="2"/>
<comment type="pathway">
    <text evidence="1">Glycolipid biosynthesis; glycosylphosphatidylinositol-anchor biosynthesis.</text>
</comment>
<keyword evidence="5" id="KW-0808">Transferase</keyword>
<dbReference type="RefSeq" id="XP_017019943.1">
    <property type="nucleotide sequence ID" value="XM_017164454.2"/>
</dbReference>
<reference evidence="9" key="1">
    <citation type="submission" date="2025-05" db="UniProtKB">
        <authorList>
            <consortium name="RefSeq"/>
        </authorList>
    </citation>
    <scope>NUCLEOTIDE SEQUENCE [LARGE SCALE GENOMIC DNA]</scope>
    <source>
        <strain evidence="9">14028-0561.14</strain>
    </source>
</reference>
<dbReference type="OrthoDB" id="734129at2759"/>
<dbReference type="InterPro" id="IPR013234">
    <property type="entry name" value="PIGA_GPI_anchor_biosynthesis"/>
</dbReference>
<dbReference type="SUPFAM" id="SSF53756">
    <property type="entry name" value="UDP-Glycosyltransferase/glycogen phosphorylase"/>
    <property type="match status" value="1"/>
</dbReference>